<dbReference type="Proteomes" id="UP000824533">
    <property type="component" value="Linkage Group LG29"/>
</dbReference>
<name>A0ACC1CEL5_9NEOP</name>
<proteinExistence type="predicted"/>
<organism evidence="1 2">
    <name type="scientific">Dendrolimus kikuchii</name>
    <dbReference type="NCBI Taxonomy" id="765133"/>
    <lineage>
        <taxon>Eukaryota</taxon>
        <taxon>Metazoa</taxon>
        <taxon>Ecdysozoa</taxon>
        <taxon>Arthropoda</taxon>
        <taxon>Hexapoda</taxon>
        <taxon>Insecta</taxon>
        <taxon>Pterygota</taxon>
        <taxon>Neoptera</taxon>
        <taxon>Endopterygota</taxon>
        <taxon>Lepidoptera</taxon>
        <taxon>Glossata</taxon>
        <taxon>Ditrysia</taxon>
        <taxon>Bombycoidea</taxon>
        <taxon>Lasiocampidae</taxon>
        <taxon>Dendrolimus</taxon>
    </lineage>
</organism>
<evidence type="ECO:0000313" key="1">
    <source>
        <dbReference type="EMBL" id="KAJ0169947.1"/>
    </source>
</evidence>
<dbReference type="EMBL" id="CM034415">
    <property type="protein sequence ID" value="KAJ0169947.1"/>
    <property type="molecule type" value="Genomic_DNA"/>
</dbReference>
<gene>
    <name evidence="1" type="ORF">K1T71_014553</name>
</gene>
<protein>
    <submittedName>
        <fullName evidence="1">Uncharacterized protein</fullName>
    </submittedName>
</protein>
<sequence length="298" mass="33640">MEFDLKIALSLLPVMTDEDSTTRQLIDGINYYSSVLGSEQSKTHLVNFVLKSRLSQIAKSKLDSKYESVDDLIRDMRSILLPKKSFVALQNKLQTTRQDHKSINDYGKELTEIFMDLTIAQADGNSENLKILQPLNEKQAIKRFADGLRNKRLSTIVAARNFTSLKDAVQAAVDEEIATPSTSGEILTSNSRKYKSLSGTHYKGSSRASPTVGQRQWRGRGTNNNYGRSSFHRGAMSYQGQGRATQNYGRGQLTSFRGQYYTSNNRNNKYRGNRGTYQNGNINILNDKSTDTNKFFRD</sequence>
<accession>A0ACC1CEL5</accession>
<evidence type="ECO:0000313" key="2">
    <source>
        <dbReference type="Proteomes" id="UP000824533"/>
    </source>
</evidence>
<comment type="caution">
    <text evidence="1">The sequence shown here is derived from an EMBL/GenBank/DDBJ whole genome shotgun (WGS) entry which is preliminary data.</text>
</comment>
<keyword evidence="2" id="KW-1185">Reference proteome</keyword>
<reference evidence="1 2" key="1">
    <citation type="journal article" date="2021" name="Front. Genet.">
        <title>Chromosome-Level Genome Assembly Reveals Significant Gene Expansion in the Toll and IMD Signaling Pathways of Dendrolimus kikuchii.</title>
        <authorList>
            <person name="Zhou J."/>
            <person name="Wu P."/>
            <person name="Xiong Z."/>
            <person name="Liu N."/>
            <person name="Zhao N."/>
            <person name="Ji M."/>
            <person name="Qiu Y."/>
            <person name="Yang B."/>
        </authorList>
    </citation>
    <scope>NUCLEOTIDE SEQUENCE [LARGE SCALE GENOMIC DNA]</scope>
    <source>
        <strain evidence="1">Ann1</strain>
    </source>
</reference>